<protein>
    <submittedName>
        <fullName evidence="2">Uncharacterized protein</fullName>
    </submittedName>
</protein>
<evidence type="ECO:0000313" key="3">
    <source>
        <dbReference type="Proteomes" id="UP000298058"/>
    </source>
</evidence>
<dbReference type="RefSeq" id="WP_135760850.1">
    <property type="nucleotide sequence ID" value="NZ_RQHW01000047.1"/>
</dbReference>
<keyword evidence="1" id="KW-0812">Transmembrane</keyword>
<comment type="caution">
    <text evidence="2">The sequence shown here is derived from an EMBL/GenBank/DDBJ whole genome shotgun (WGS) entry which is preliminary data.</text>
</comment>
<gene>
    <name evidence="2" type="ORF">EHS15_12160</name>
</gene>
<evidence type="ECO:0000313" key="2">
    <source>
        <dbReference type="EMBL" id="TGN18163.1"/>
    </source>
</evidence>
<sequence>MSSMEIQNPPEEYQLFLKEVNFSLKFTQFRKSLSLCFLALYLYLLFSSKYTASPLIVLINYLAIYTSFSGLIAYKFFEIPKLLLDVGKTGDASSFFHLSSVWRQKVLENTLKRKNIFPLPENLSEMKSEEIISLLALKDRLNWIRIGWIYLGKYVLTVGIACSYLFYIYWKTGFSRDG</sequence>
<dbReference type="OrthoDB" id="344572at2"/>
<feature type="transmembrane region" description="Helical" evidence="1">
    <location>
        <begin position="148"/>
        <end position="170"/>
    </location>
</feature>
<name>A0A4R9LV99_9LEPT</name>
<keyword evidence="1" id="KW-0472">Membrane</keyword>
<proteinExistence type="predicted"/>
<dbReference type="AlphaFoldDB" id="A0A4R9LV99"/>
<reference evidence="2" key="1">
    <citation type="journal article" date="2019" name="PLoS Negl. Trop. Dis.">
        <title>Revisiting the worldwide diversity of Leptospira species in the environment.</title>
        <authorList>
            <person name="Vincent A.T."/>
            <person name="Schiettekatte O."/>
            <person name="Bourhy P."/>
            <person name="Veyrier F.J."/>
            <person name="Picardeau M."/>
        </authorList>
    </citation>
    <scope>NUCLEOTIDE SEQUENCE [LARGE SCALE GENOMIC DNA]</scope>
    <source>
        <strain evidence="2">201300427</strain>
    </source>
</reference>
<organism evidence="2 3">
    <name type="scientific">Leptospira idonii</name>
    <dbReference type="NCBI Taxonomy" id="1193500"/>
    <lineage>
        <taxon>Bacteria</taxon>
        <taxon>Pseudomonadati</taxon>
        <taxon>Spirochaetota</taxon>
        <taxon>Spirochaetia</taxon>
        <taxon>Leptospirales</taxon>
        <taxon>Leptospiraceae</taxon>
        <taxon>Leptospira</taxon>
    </lineage>
</organism>
<evidence type="ECO:0000256" key="1">
    <source>
        <dbReference type="SAM" id="Phobius"/>
    </source>
</evidence>
<accession>A0A4R9LV99</accession>
<dbReference type="Proteomes" id="UP000298058">
    <property type="component" value="Unassembled WGS sequence"/>
</dbReference>
<dbReference type="EMBL" id="RQHW01000047">
    <property type="protein sequence ID" value="TGN18163.1"/>
    <property type="molecule type" value="Genomic_DNA"/>
</dbReference>
<feature type="transmembrane region" description="Helical" evidence="1">
    <location>
        <begin position="52"/>
        <end position="74"/>
    </location>
</feature>
<keyword evidence="1" id="KW-1133">Transmembrane helix</keyword>
<keyword evidence="3" id="KW-1185">Reference proteome</keyword>
<feature type="transmembrane region" description="Helical" evidence="1">
    <location>
        <begin position="29"/>
        <end position="46"/>
    </location>
</feature>